<name>A0A411YZG1_9RHOB</name>
<feature type="domain" description="DUF2087" evidence="1">
    <location>
        <begin position="84"/>
        <end position="154"/>
    </location>
</feature>
<protein>
    <submittedName>
        <fullName evidence="2">DUF2087 domain-containing protein</fullName>
    </submittedName>
</protein>
<dbReference type="OrthoDB" id="6867569at2"/>
<dbReference type="Proteomes" id="UP000284547">
    <property type="component" value="Unassembled WGS sequence"/>
</dbReference>
<dbReference type="EMBL" id="QWEY01000009">
    <property type="protein sequence ID" value="RGP36192.1"/>
    <property type="molecule type" value="Genomic_DNA"/>
</dbReference>
<reference evidence="2 3" key="1">
    <citation type="submission" date="2018-08" db="EMBL/GenBank/DDBJ databases">
        <title>Flavobacterium tibetense sp. nov., isolated from a wetland YonghuCo on Tibetan Plateau.</title>
        <authorList>
            <person name="Phurbu D."/>
            <person name="Lu H."/>
            <person name="Xing P."/>
        </authorList>
    </citation>
    <scope>NUCLEOTIDE SEQUENCE [LARGE SCALE GENOMIC DNA]</scope>
    <source>
        <strain evidence="2 3">DJC</strain>
    </source>
</reference>
<sequence>MTRTVTPLPVADLSAFTRSLRQHLQAQPTAPGHLALMNIVARAAGFRNVQHLRATQTPAQQTPAPVLDQAQITAVLRHFDAQGRLATWPARTGLQRLAVRALWARLPARVVLTERQISDTLNRWHSFGDAAILRRTMVELKLVTRSPDCRDYTRVEAAPTPEARALITVLESRT</sequence>
<dbReference type="InterPro" id="IPR018656">
    <property type="entry name" value="DUF2087"/>
</dbReference>
<proteinExistence type="predicted"/>
<dbReference type="AlphaFoldDB" id="A0A411YZG1"/>
<comment type="caution">
    <text evidence="2">The sequence shown here is derived from an EMBL/GenBank/DDBJ whole genome shotgun (WGS) entry which is preliminary data.</text>
</comment>
<organism evidence="2 3">
    <name type="scientific">Pseudotabrizicola alkalilacus</name>
    <dbReference type="NCBI Taxonomy" id="2305252"/>
    <lineage>
        <taxon>Bacteria</taxon>
        <taxon>Pseudomonadati</taxon>
        <taxon>Pseudomonadota</taxon>
        <taxon>Alphaproteobacteria</taxon>
        <taxon>Rhodobacterales</taxon>
        <taxon>Paracoccaceae</taxon>
        <taxon>Pseudotabrizicola</taxon>
    </lineage>
</organism>
<evidence type="ECO:0000259" key="1">
    <source>
        <dbReference type="Pfam" id="PF09860"/>
    </source>
</evidence>
<accession>A0A411YZG1</accession>
<gene>
    <name evidence="2" type="ORF">D1012_15475</name>
</gene>
<evidence type="ECO:0000313" key="3">
    <source>
        <dbReference type="Proteomes" id="UP000284547"/>
    </source>
</evidence>
<keyword evidence="3" id="KW-1185">Reference proteome</keyword>
<dbReference type="Pfam" id="PF09860">
    <property type="entry name" value="DUF2087"/>
    <property type="match status" value="1"/>
</dbReference>
<dbReference type="RefSeq" id="WP_118154203.1">
    <property type="nucleotide sequence ID" value="NZ_QWEY01000009.1"/>
</dbReference>
<evidence type="ECO:0000313" key="2">
    <source>
        <dbReference type="EMBL" id="RGP36192.1"/>
    </source>
</evidence>